<evidence type="ECO:0000256" key="11">
    <source>
        <dbReference type="ARBA" id="ARBA00023027"/>
    </source>
</evidence>
<keyword evidence="7 16" id="KW-0812">Transmembrane</keyword>
<dbReference type="EC" id="7.1.1.2" evidence="3 16"/>
<dbReference type="PRINTS" id="PR01437">
    <property type="entry name" value="NUOXDRDTASE4"/>
</dbReference>
<evidence type="ECO:0000256" key="8">
    <source>
        <dbReference type="ARBA" id="ARBA00022967"/>
    </source>
</evidence>
<evidence type="ECO:0000256" key="10">
    <source>
        <dbReference type="ARBA" id="ARBA00022989"/>
    </source>
</evidence>
<feature type="domain" description="NADH:quinone oxidoreductase/Mrp antiporter transmembrane" evidence="17">
    <location>
        <begin position="105"/>
        <end position="393"/>
    </location>
</feature>
<comment type="similarity">
    <text evidence="2 16">Belongs to the complex I subunit 4 family.</text>
</comment>
<dbReference type="EMBL" id="KT726959">
    <property type="protein sequence ID" value="ALO81682.1"/>
    <property type="molecule type" value="Genomic_DNA"/>
</dbReference>
<name>A0A0S2N0D4_9ANNE</name>
<feature type="transmembrane region" description="Helical" evidence="16">
    <location>
        <begin position="336"/>
        <end position="355"/>
    </location>
</feature>
<dbReference type="PANTHER" id="PTHR43507">
    <property type="entry name" value="NADH-UBIQUINONE OXIDOREDUCTASE CHAIN 4"/>
    <property type="match status" value="1"/>
</dbReference>
<feature type="transmembrane region" description="Helical" evidence="16">
    <location>
        <begin position="242"/>
        <end position="264"/>
    </location>
</feature>
<feature type="domain" description="NADH:ubiquinone oxidoreductase chain 4 N-terminal" evidence="18">
    <location>
        <begin position="4"/>
        <end position="102"/>
    </location>
</feature>
<proteinExistence type="inferred from homology"/>
<dbReference type="GO" id="GO:0015990">
    <property type="term" value="P:electron transport coupled proton transport"/>
    <property type="evidence" value="ECO:0007669"/>
    <property type="project" value="TreeGrafter"/>
</dbReference>
<evidence type="ECO:0000259" key="18">
    <source>
        <dbReference type="Pfam" id="PF01059"/>
    </source>
</evidence>
<dbReference type="InterPro" id="IPR001750">
    <property type="entry name" value="ND/Mrp_TM"/>
</dbReference>
<protein>
    <recommendedName>
        <fullName evidence="4 16">NADH-ubiquinone oxidoreductase chain 4</fullName>
        <ecNumber evidence="3 16">7.1.1.2</ecNumber>
    </recommendedName>
</protein>
<evidence type="ECO:0000256" key="7">
    <source>
        <dbReference type="ARBA" id="ARBA00022692"/>
    </source>
</evidence>
<accession>A0A0S2N0D4</accession>
<evidence type="ECO:0000256" key="5">
    <source>
        <dbReference type="ARBA" id="ARBA00022448"/>
    </source>
</evidence>
<feature type="transmembrane region" description="Helical" evidence="16">
    <location>
        <begin position="86"/>
        <end position="103"/>
    </location>
</feature>
<organism evidence="19">
    <name type="scientific">Magelona mirabilis</name>
    <dbReference type="NCBI Taxonomy" id="46598"/>
    <lineage>
        <taxon>Eukaryota</taxon>
        <taxon>Metazoa</taxon>
        <taxon>Spiralia</taxon>
        <taxon>Lophotrochozoa</taxon>
        <taxon>Annelida</taxon>
        <taxon>Polychaeta</taxon>
        <taxon>Sedentaria</taxon>
        <taxon>Canalipalpata</taxon>
        <taxon>Spionida</taxon>
        <taxon>Magelonidae</taxon>
        <taxon>Magelona</taxon>
    </lineage>
</organism>
<keyword evidence="8" id="KW-1278">Translocase</keyword>
<evidence type="ECO:0000256" key="9">
    <source>
        <dbReference type="ARBA" id="ARBA00022982"/>
    </source>
</evidence>
<evidence type="ECO:0000256" key="2">
    <source>
        <dbReference type="ARBA" id="ARBA00009025"/>
    </source>
</evidence>
<keyword evidence="10 16" id="KW-1133">Transmembrane helix</keyword>
<evidence type="ECO:0000256" key="12">
    <source>
        <dbReference type="ARBA" id="ARBA00023075"/>
    </source>
</evidence>
<dbReference type="InterPro" id="IPR000260">
    <property type="entry name" value="NADH4_N"/>
</dbReference>
<geneLocation type="mitochondrion" evidence="19"/>
<gene>
    <name evidence="19" type="primary">NAD4</name>
</gene>
<evidence type="ECO:0000256" key="14">
    <source>
        <dbReference type="ARBA" id="ARBA00023136"/>
    </source>
</evidence>
<dbReference type="GO" id="GO:0003954">
    <property type="term" value="F:NADH dehydrogenase activity"/>
    <property type="evidence" value="ECO:0007669"/>
    <property type="project" value="TreeGrafter"/>
</dbReference>
<comment type="function">
    <text evidence="16">Core subunit of the mitochondrial membrane respiratory chain NADH dehydrogenase (Complex I) which catalyzes electron transfer from NADH through the respiratory chain, using ubiquinone as an electron acceptor. Essential for the catalytic activity and assembly of complex I.</text>
</comment>
<dbReference type="RefSeq" id="YP_009192167.1">
    <property type="nucleotide sequence ID" value="NC_028711.1"/>
</dbReference>
<evidence type="ECO:0000259" key="17">
    <source>
        <dbReference type="Pfam" id="PF00361"/>
    </source>
</evidence>
<keyword evidence="13 16" id="KW-0496">Mitochondrion</keyword>
<dbReference type="Pfam" id="PF00361">
    <property type="entry name" value="Proton_antipo_M"/>
    <property type="match status" value="1"/>
</dbReference>
<evidence type="ECO:0000256" key="15">
    <source>
        <dbReference type="ARBA" id="ARBA00049551"/>
    </source>
</evidence>
<comment type="catalytic activity">
    <reaction evidence="15 16">
        <text>a ubiquinone + NADH + 5 H(+)(in) = a ubiquinol + NAD(+) + 4 H(+)(out)</text>
        <dbReference type="Rhea" id="RHEA:29091"/>
        <dbReference type="Rhea" id="RHEA-COMP:9565"/>
        <dbReference type="Rhea" id="RHEA-COMP:9566"/>
        <dbReference type="ChEBI" id="CHEBI:15378"/>
        <dbReference type="ChEBI" id="CHEBI:16389"/>
        <dbReference type="ChEBI" id="CHEBI:17976"/>
        <dbReference type="ChEBI" id="CHEBI:57540"/>
        <dbReference type="ChEBI" id="CHEBI:57945"/>
        <dbReference type="EC" id="7.1.1.2"/>
    </reaction>
</comment>
<reference evidence="19" key="1">
    <citation type="journal article" date="2015" name="Mol. Phylogenet. Evol.">
        <title>Evolution of mitochondrial gene order in Annelida.</title>
        <authorList>
            <person name="Weigert A."/>
            <person name="Golombek A."/>
            <person name="Gerth M."/>
            <person name="Schwarz F."/>
            <person name="Struck T.H."/>
            <person name="Bleidorn C."/>
        </authorList>
    </citation>
    <scope>NUCLEOTIDE SEQUENCE</scope>
</reference>
<feature type="transmembrane region" description="Helical" evidence="16">
    <location>
        <begin position="16"/>
        <end position="36"/>
    </location>
</feature>
<feature type="transmembrane region" description="Helical" evidence="16">
    <location>
        <begin position="301"/>
        <end position="324"/>
    </location>
</feature>
<keyword evidence="5 16" id="KW-0813">Transport</keyword>
<keyword evidence="9 16" id="KW-0249">Electron transport</keyword>
<dbReference type="GO" id="GO:0008137">
    <property type="term" value="F:NADH dehydrogenase (ubiquinone) activity"/>
    <property type="evidence" value="ECO:0007669"/>
    <property type="project" value="UniProtKB-UniRule"/>
</dbReference>
<keyword evidence="12 16" id="KW-0830">Ubiquinone</keyword>
<dbReference type="GO" id="GO:0031966">
    <property type="term" value="C:mitochondrial membrane"/>
    <property type="evidence" value="ECO:0007669"/>
    <property type="project" value="UniProtKB-SubCell"/>
</dbReference>
<dbReference type="Pfam" id="PF01059">
    <property type="entry name" value="Oxidored_q5_N"/>
    <property type="match status" value="1"/>
</dbReference>
<evidence type="ECO:0000256" key="16">
    <source>
        <dbReference type="RuleBase" id="RU003297"/>
    </source>
</evidence>
<feature type="transmembrane region" description="Helical" evidence="16">
    <location>
        <begin position="217"/>
        <end position="236"/>
    </location>
</feature>
<dbReference type="InterPro" id="IPR003918">
    <property type="entry name" value="NADH_UbQ_OxRdtase"/>
</dbReference>
<dbReference type="PANTHER" id="PTHR43507:SF20">
    <property type="entry name" value="NADH-UBIQUINONE OXIDOREDUCTASE CHAIN 4"/>
    <property type="match status" value="1"/>
</dbReference>
<feature type="transmembrane region" description="Helical" evidence="16">
    <location>
        <begin position="138"/>
        <end position="160"/>
    </location>
</feature>
<dbReference type="GO" id="GO:0042773">
    <property type="term" value="P:ATP synthesis coupled electron transport"/>
    <property type="evidence" value="ECO:0007669"/>
    <property type="project" value="InterPro"/>
</dbReference>
<dbReference type="AlphaFoldDB" id="A0A0S2N0D4"/>
<keyword evidence="6 16" id="KW-0679">Respiratory chain</keyword>
<feature type="transmembrane region" description="Helical" evidence="16">
    <location>
        <begin position="56"/>
        <end position="74"/>
    </location>
</feature>
<keyword evidence="11 16" id="KW-0520">NAD</keyword>
<feature type="transmembrane region" description="Helical" evidence="16">
    <location>
        <begin position="276"/>
        <end position="295"/>
    </location>
</feature>
<evidence type="ECO:0000256" key="13">
    <source>
        <dbReference type="ARBA" id="ARBA00023128"/>
    </source>
</evidence>
<feature type="transmembrane region" description="Helical" evidence="16">
    <location>
        <begin position="387"/>
        <end position="406"/>
    </location>
</feature>
<keyword evidence="14 16" id="KW-0472">Membrane</keyword>
<comment type="subcellular location">
    <subcellularLocation>
        <location evidence="1 16">Mitochondrion membrane</location>
        <topology evidence="1 16">Multi-pass membrane protein</topology>
    </subcellularLocation>
</comment>
<evidence type="ECO:0000256" key="6">
    <source>
        <dbReference type="ARBA" id="ARBA00022660"/>
    </source>
</evidence>
<evidence type="ECO:0000256" key="3">
    <source>
        <dbReference type="ARBA" id="ARBA00012944"/>
    </source>
</evidence>
<evidence type="ECO:0000256" key="1">
    <source>
        <dbReference type="ARBA" id="ARBA00004225"/>
    </source>
</evidence>
<dbReference type="GO" id="GO:0048039">
    <property type="term" value="F:ubiquinone binding"/>
    <property type="evidence" value="ECO:0007669"/>
    <property type="project" value="TreeGrafter"/>
</dbReference>
<feature type="transmembrane region" description="Helical" evidence="16">
    <location>
        <begin position="187"/>
        <end position="210"/>
    </location>
</feature>
<evidence type="ECO:0000313" key="19">
    <source>
        <dbReference type="EMBL" id="ALO81682.1"/>
    </source>
</evidence>
<evidence type="ECO:0000256" key="4">
    <source>
        <dbReference type="ARBA" id="ARBA00021006"/>
    </source>
</evidence>
<feature type="transmembrane region" description="Helical" evidence="16">
    <location>
        <begin position="109"/>
        <end position="131"/>
    </location>
</feature>
<sequence length="453" mass="50034">MFLNLFLLLLLASKKFLSWYTSIIIMFIMTFMSLTMVYSPDGACISTTESLFLDGFSSPLISLSCWVSALMVLASNKVLTSKQNELHFLLFVSTLMLILVLTFMSSNVIYFYILFEASLIPTLLLILGWGYQPERLQAGLYLMMYTVIASLPLLVNLMWLQEVNSHLSFMLPLASPFGGGSTSSFSLVWFLFIILAFMVKLPMFTVHLWLPKAHVEAPVAGSMILAGILLKLGAYGMMRMMLFFPVFISPWVACLSSLAMWGGISTSMICLRQTDMKSLIAYSSVGHMGILMAGALTNTAWGWSGALCMMLAHGLCSSAMFAIANITYGSSHSRSLFLSKGMMLIFPSMAFWWFLLSAANMAAPPSLNLLSEIFLMTSVLSMSASLTLALGLMSFLAGAYSIYLFVALQHGSLSNYLLPKPQLSPSNFSMLLLHVMPLNALILKPEIMSLWLC</sequence>